<proteinExistence type="predicted"/>
<gene>
    <name evidence="1" type="ORF">BUE93_08660</name>
</gene>
<organism evidence="1 2">
    <name type="scientific">Chromobacterium amazonense</name>
    <dbReference type="NCBI Taxonomy" id="1382803"/>
    <lineage>
        <taxon>Bacteria</taxon>
        <taxon>Pseudomonadati</taxon>
        <taxon>Pseudomonadota</taxon>
        <taxon>Betaproteobacteria</taxon>
        <taxon>Neisseriales</taxon>
        <taxon>Chromobacteriaceae</taxon>
        <taxon>Chromobacterium</taxon>
    </lineage>
</organism>
<dbReference type="AlphaFoldDB" id="A0A2S9X5Q9"/>
<evidence type="ECO:0000313" key="2">
    <source>
        <dbReference type="Proteomes" id="UP000239469"/>
    </source>
</evidence>
<name>A0A2S9X5Q9_9NEIS</name>
<dbReference type="RefSeq" id="WP_106076508.1">
    <property type="nucleotide sequence ID" value="NZ_MTBD01000020.1"/>
</dbReference>
<protein>
    <submittedName>
        <fullName evidence="1">Uncharacterized protein</fullName>
    </submittedName>
</protein>
<reference evidence="1 2" key="1">
    <citation type="submission" date="2017-01" db="EMBL/GenBank/DDBJ databases">
        <title>New insights into the genetic diversity of Chromobacterium isolated from tropical freshwater lake.</title>
        <authorList>
            <person name="Santos A.B."/>
            <person name="Nascimento A.M."/>
            <person name="Da Silva P.C."/>
        </authorList>
    </citation>
    <scope>NUCLEOTIDE SEQUENCE [LARGE SCALE GENOMIC DNA]</scope>
    <source>
        <strain evidence="1 2">56AF</strain>
    </source>
</reference>
<accession>A0A2S9X5Q9</accession>
<evidence type="ECO:0000313" key="1">
    <source>
        <dbReference type="EMBL" id="PRP71017.1"/>
    </source>
</evidence>
<comment type="caution">
    <text evidence="1">The sequence shown here is derived from an EMBL/GenBank/DDBJ whole genome shotgun (WGS) entry which is preliminary data.</text>
</comment>
<dbReference type="EMBL" id="MTBD01000020">
    <property type="protein sequence ID" value="PRP71017.1"/>
    <property type="molecule type" value="Genomic_DNA"/>
</dbReference>
<sequence length="111" mass="12145">MFRKSLFSAALKHTSQQLIYTMQQLEARRDDFELVEGLAVAARDAGLVSEAMFAPPATPYLKVQPHDELAQRLGGIVSKHGLNLVPSTAGIWLLVGLHGAPRPAIEVREQT</sequence>
<dbReference type="Proteomes" id="UP000239469">
    <property type="component" value="Unassembled WGS sequence"/>
</dbReference>